<keyword evidence="2" id="KW-0547">Nucleotide-binding</keyword>
<protein>
    <submittedName>
        <fullName evidence="9">Pre-mRNA-splicing helicase Brr2p</fullName>
    </submittedName>
</protein>
<dbReference type="Gene3D" id="3.40.50.300">
    <property type="entry name" value="P-loop containing nucleotide triphosphate hydrolases"/>
    <property type="match status" value="4"/>
</dbReference>
<feature type="compositionally biased region" description="Acidic residues" evidence="6">
    <location>
        <begin position="1803"/>
        <end position="1826"/>
    </location>
</feature>
<proteinExistence type="predicted"/>
<dbReference type="InterPro" id="IPR057842">
    <property type="entry name" value="WH_MER3"/>
</dbReference>
<dbReference type="Pfam" id="PF02889">
    <property type="entry name" value="Sec63"/>
    <property type="match status" value="2"/>
</dbReference>
<feature type="domain" description="Helicase ATP-binding" evidence="7">
    <location>
        <begin position="488"/>
        <end position="673"/>
    </location>
</feature>
<keyword evidence="5" id="KW-0067">ATP-binding</keyword>
<dbReference type="CDD" id="cd18795">
    <property type="entry name" value="SF2_C_Ski2"/>
    <property type="match status" value="1"/>
</dbReference>
<evidence type="ECO:0000256" key="2">
    <source>
        <dbReference type="ARBA" id="ARBA00022741"/>
    </source>
</evidence>
<feature type="domain" description="Helicase ATP-binding" evidence="7">
    <location>
        <begin position="1336"/>
        <end position="1513"/>
    </location>
</feature>
<dbReference type="InterPro" id="IPR041094">
    <property type="entry name" value="Brr2_helicase_PWI"/>
</dbReference>
<evidence type="ECO:0000313" key="10">
    <source>
        <dbReference type="Proteomes" id="UP001497600"/>
    </source>
</evidence>
<dbReference type="PIRSF" id="PIRSF039073">
    <property type="entry name" value="BRR2"/>
    <property type="match status" value="1"/>
</dbReference>
<evidence type="ECO:0000256" key="1">
    <source>
        <dbReference type="ARBA" id="ARBA00022737"/>
    </source>
</evidence>
<dbReference type="Pfam" id="PF23445">
    <property type="entry name" value="WHD_SNRNP200"/>
    <property type="match status" value="2"/>
</dbReference>
<feature type="region of interest" description="Disordered" evidence="6">
    <location>
        <begin position="1"/>
        <end position="76"/>
    </location>
</feature>
<dbReference type="InterPro" id="IPR048863">
    <property type="entry name" value="BRR2_plug"/>
</dbReference>
<dbReference type="Pfam" id="PF18149">
    <property type="entry name" value="Helicase_PWI"/>
    <property type="match status" value="1"/>
</dbReference>
<dbReference type="EMBL" id="OZ004254">
    <property type="protein sequence ID" value="CAK7896045.1"/>
    <property type="molecule type" value="Genomic_DNA"/>
</dbReference>
<dbReference type="Gene3D" id="1.10.10.10">
    <property type="entry name" value="Winged helix-like DNA-binding domain superfamily/Winged helix DNA-binding domain"/>
    <property type="match status" value="2"/>
</dbReference>
<dbReference type="Pfam" id="PF21188">
    <property type="entry name" value="BRR2_plug"/>
    <property type="match status" value="1"/>
</dbReference>
<evidence type="ECO:0000256" key="5">
    <source>
        <dbReference type="ARBA" id="ARBA00022840"/>
    </source>
</evidence>
<evidence type="ECO:0000259" key="8">
    <source>
        <dbReference type="PROSITE" id="PS51194"/>
    </source>
</evidence>
<dbReference type="PANTHER" id="PTHR47961:SF4">
    <property type="entry name" value="ACTIVATING SIGNAL COINTEGRATOR 1 COMPLEX SUBUNIT 3"/>
    <property type="match status" value="1"/>
</dbReference>
<feature type="domain" description="Helicase C-terminal" evidence="8">
    <location>
        <begin position="708"/>
        <end position="902"/>
    </location>
</feature>
<accession>A0ABP0E740</accession>
<evidence type="ECO:0000256" key="3">
    <source>
        <dbReference type="ARBA" id="ARBA00022801"/>
    </source>
</evidence>
<keyword evidence="3" id="KW-0378">Hydrolase</keyword>
<organism evidence="9 10">
    <name type="scientific">[Candida] anglica</name>
    <dbReference type="NCBI Taxonomy" id="148631"/>
    <lineage>
        <taxon>Eukaryota</taxon>
        <taxon>Fungi</taxon>
        <taxon>Dikarya</taxon>
        <taxon>Ascomycota</taxon>
        <taxon>Saccharomycotina</taxon>
        <taxon>Pichiomycetes</taxon>
        <taxon>Debaryomycetaceae</taxon>
        <taxon>Kurtzmaniella</taxon>
    </lineage>
</organism>
<reference evidence="9 10" key="1">
    <citation type="submission" date="2024-01" db="EMBL/GenBank/DDBJ databases">
        <authorList>
            <consortium name="Genoscope - CEA"/>
            <person name="William W."/>
        </authorList>
    </citation>
    <scope>NUCLEOTIDE SEQUENCE [LARGE SCALE GENOMIC DNA]</scope>
    <source>
        <strain evidence="9 10">29B2s-10</strain>
    </source>
</reference>
<dbReference type="SUPFAM" id="SSF52540">
    <property type="entry name" value="P-loop containing nucleoside triphosphate hydrolases"/>
    <property type="match status" value="4"/>
</dbReference>
<dbReference type="InterPro" id="IPR001650">
    <property type="entry name" value="Helicase_C-like"/>
</dbReference>
<dbReference type="SMART" id="SM00490">
    <property type="entry name" value="HELICc"/>
    <property type="match status" value="1"/>
</dbReference>
<keyword evidence="4 9" id="KW-0347">Helicase</keyword>
<dbReference type="Pfam" id="PF00271">
    <property type="entry name" value="Helicase_C"/>
    <property type="match status" value="1"/>
</dbReference>
<dbReference type="Pfam" id="PF00270">
    <property type="entry name" value="DEAD"/>
    <property type="match status" value="2"/>
</dbReference>
<dbReference type="InterPro" id="IPR004179">
    <property type="entry name" value="Sec63-dom"/>
</dbReference>
<feature type="compositionally biased region" description="Low complexity" evidence="6">
    <location>
        <begin position="54"/>
        <end position="74"/>
    </location>
</feature>
<dbReference type="Gene3D" id="1.10.150.20">
    <property type="entry name" value="5' to 3' exonuclease, C-terminal subdomain"/>
    <property type="match status" value="2"/>
</dbReference>
<dbReference type="InterPro" id="IPR036388">
    <property type="entry name" value="WH-like_DNA-bd_sf"/>
</dbReference>
<dbReference type="SUPFAM" id="SSF158702">
    <property type="entry name" value="Sec63 N-terminal domain-like"/>
    <property type="match status" value="2"/>
</dbReference>
<keyword evidence="1" id="KW-0677">Repeat</keyword>
<dbReference type="InterPro" id="IPR011545">
    <property type="entry name" value="DEAD/DEAH_box_helicase_dom"/>
</dbReference>
<dbReference type="SUPFAM" id="SSF81296">
    <property type="entry name" value="E set domains"/>
    <property type="match status" value="1"/>
</dbReference>
<dbReference type="Proteomes" id="UP001497600">
    <property type="component" value="Chromosome B"/>
</dbReference>
<feature type="compositionally biased region" description="Acidic residues" evidence="6">
    <location>
        <begin position="208"/>
        <end position="236"/>
    </location>
</feature>
<dbReference type="SMART" id="SM00487">
    <property type="entry name" value="DEXDc"/>
    <property type="match status" value="2"/>
</dbReference>
<evidence type="ECO:0000313" key="9">
    <source>
        <dbReference type="EMBL" id="CAK7896045.1"/>
    </source>
</evidence>
<dbReference type="InterPro" id="IPR036390">
    <property type="entry name" value="WH_DNA-bd_sf"/>
</dbReference>
<dbReference type="PANTHER" id="PTHR47961">
    <property type="entry name" value="DNA POLYMERASE THETA, PUTATIVE (AFU_ORTHOLOGUE AFUA_1G05260)-RELATED"/>
    <property type="match status" value="1"/>
</dbReference>
<evidence type="ECO:0000256" key="6">
    <source>
        <dbReference type="SAM" id="MobiDB-lite"/>
    </source>
</evidence>
<keyword evidence="10" id="KW-1185">Reference proteome</keyword>
<sequence length="2142" mass="243280">MSGSNADFNKQYKYDEMSNKVIRGGGKRPTDGVDADPTSLAGQISVKDMGTAIKSSEPNNNNNKSNSKANKSSNLDSFSKSEYNGTSYSFQGSTSEALTYRPTNQECAHVFDLMMTWVHNYLTDSSHDVILSASDTILEILKNESDQLSLQDKKREIGDLLDIVISDISFNELINLSKRITDYSVLENTGDDEGEEEDAVALVFDDAGSDEDEQGHDSVDGDDDEEQVHPEDDVEENALSNGEAVISASTQEIKDETSSILPLHTVDEFFLQRKVASLLKSDPESLQRTTDRLLTLLSDSKLSTRELENELMELFDFDHFQFIKFCIENRWRIVFKLRILSSSGEEDKEKVFEEMRSLGLQDLVSEISSNGSINNKKRRLSNEDTGSESNKKAIVQKREPKLVDLDALSFDQGSHLMTNTKVKLPPGSFQQKKKLYDVISVPPPASPPSLEESNEKLVTIESMPEWTRCIFPSSETSSLNRIQSKVYPSAFGNDENLLLCAPTGAGKTNVAMLSALRVINNYRDPTTGRIDLHKFKIVYIAPLKALVQEQMREFQRRLTPNFGIVVNELTGDSSLTKQQISETQVLVTTPEKWDVITRKSTDLSYTNLTKLIIIDEIHLLHDERGPVLESIVSRTLRQTETSGEPVRIIGLSATLPNFRDVASFLRVDINKNLFYFDSSFRPCPLEQQYIGIKEKKAIKKLNAMNEACFDKVLECATNKHQLIIFVHSRKDTYRTAKWIQEKLIEENKLEMVLKSDAGSVEILKSEASIMKNQNLQEILPKGFGIHHAGLNKDERSTVEDLFAQGHIQVLVSTATLAWGVNLPAHTVVIKGTETYSPEKGCWVQLSPQDILQMLGRAGRPRYDKSGEGVIITSQDEIQYYLAILNQQLPIESQLMSKLADSINAEVVLGTIKSRDDAVKWLGYTYLYVRMLQSPAVYHVGAEYGKDETLFWKRVDLSHSALTLLQNNKLVNYNSDTGEVRATDLGKISSHFYINYSTINMFNIQLKPWHTEIEILKIFASSGEFKYIPIRQEERMEVTKLLERCPIPIRESPSDPLAKVNVLLQSYISKLSLEGFALMADMVYITQSAGRLLRAIHEIVLKKGWSAITKTTLNLCKMVEKRMWMSSSPFRQFGDQVPKEIIRTTENSHLPFMSYFTLSAAELAESVNLKGNSKRAYDILQQFPKVSFNYSARPITPSLLQVQLEILPEWEWNVSLHGNYEPFLLLVEDCDGEKILHSEKFMVYRNYINDLHYVEFTVPLSDPIQPVYFVTVLSERWLHSEWKAPLILDTLRIPKKSPAFTELLDLQLVPTSALEIPSFVDLFDFSFFNKFQSQLFQTLYKTNDSVFIGTSKGNGKSTLAELAILNNWRQNKGRAVYINPSQENVNKLYSSWSKKFKNIDGESRVIRKLTGDLTTDISILGGSHLILATAEQFDIVSRRWRQRKAVQLIELFIFDDAHMIGAGEAGSIYESIVSRMRLISAQLGNDLRFVGLSSSLANGRDFAEWFGCTKQNVFNFDPTMRFHKIEEIRLQAFDITQNDSMILSMIKPCYSYLKANTTLESQRSLVFVPSRTHCVEVGIEILQLAAYDNWKLERSERDDLDPYLNKVVDVALREALSNGIGYYYSGMNATDKLIVEKLFNANLLTILVATQETAEFSPSANSVVVLSTRQYEGKEHRYIDYTINNLLEMIGCCTDESQRAKTLILTSTPKLNYYNKFLNEGLPIESFMDIHIHDAFTTEISTRTFKSKQDCMDWLTFTYFYRRLQSNPSFYGVKDTSHVGMSEYLSDLIEKTLKDLEECKIVELEDDESDDEEEEDEDNDDEGDEISPLDGAMIAGYYNVSYLSMKEFNKLTNRTKLKEILEIITNAYEFASLPIRHNESAALRKLHARVPVKASVANYESPHFKAFLLLQAHFSRITLPADLAYDQKCILQKVLRLLYACIDTLSSEGHLNAVHAMDLSQMIVQGVWDRDNPLKQVPHFDSEILGRCKTAGVDTVYDIMSLEDEERDDVLRLTGKKLEDVADFVNKYPNVDISYELDGSTSVVHDEPTKIAIILERDEDMDDLEVVSEVYPITKNESWWVVIGDSKTKQLYAIKKTTIAKESQTINLEFTVPNAGHHELTVWCMCDSYVDADKEITFELDVL</sequence>
<dbReference type="InterPro" id="IPR027417">
    <property type="entry name" value="P-loop_NTPase"/>
</dbReference>
<evidence type="ECO:0000259" key="7">
    <source>
        <dbReference type="PROSITE" id="PS51192"/>
    </source>
</evidence>
<dbReference type="GO" id="GO:0004386">
    <property type="term" value="F:helicase activity"/>
    <property type="evidence" value="ECO:0007669"/>
    <property type="project" value="UniProtKB-KW"/>
</dbReference>
<dbReference type="CDD" id="cd18021">
    <property type="entry name" value="DEXHc_Brr2_2"/>
    <property type="match status" value="1"/>
</dbReference>
<name>A0ABP0E740_9ASCO</name>
<dbReference type="InterPro" id="IPR050474">
    <property type="entry name" value="Hel308_SKI2-like"/>
</dbReference>
<dbReference type="InterPro" id="IPR014756">
    <property type="entry name" value="Ig_E-set"/>
</dbReference>
<dbReference type="SUPFAM" id="SSF46785">
    <property type="entry name" value="Winged helix' DNA-binding domain"/>
    <property type="match status" value="1"/>
</dbReference>
<dbReference type="InterPro" id="IPR014001">
    <property type="entry name" value="Helicase_ATP-bd"/>
</dbReference>
<feature type="region of interest" description="Disordered" evidence="6">
    <location>
        <begin position="1802"/>
        <end position="1828"/>
    </location>
</feature>
<dbReference type="PROSITE" id="PS51194">
    <property type="entry name" value="HELICASE_CTER"/>
    <property type="match status" value="1"/>
</dbReference>
<dbReference type="PROSITE" id="PS51192">
    <property type="entry name" value="HELICASE_ATP_BIND_1"/>
    <property type="match status" value="2"/>
</dbReference>
<dbReference type="Gene3D" id="1.10.3380.10">
    <property type="entry name" value="Sec63 N-terminal domain-like domain"/>
    <property type="match status" value="2"/>
</dbReference>
<gene>
    <name evidence="9" type="primary">BRR2</name>
    <name evidence="9" type="ORF">CAAN4_B03158</name>
</gene>
<feature type="region of interest" description="Disordered" evidence="6">
    <location>
        <begin position="208"/>
        <end position="237"/>
    </location>
</feature>
<dbReference type="SMART" id="SM00973">
    <property type="entry name" value="Sec63"/>
    <property type="match status" value="2"/>
</dbReference>
<dbReference type="InterPro" id="IPR035892">
    <property type="entry name" value="C2_domain_sf"/>
</dbReference>
<dbReference type="Gene3D" id="2.60.40.150">
    <property type="entry name" value="C2 domain"/>
    <property type="match status" value="2"/>
</dbReference>
<evidence type="ECO:0000256" key="4">
    <source>
        <dbReference type="ARBA" id="ARBA00022806"/>
    </source>
</evidence>